<dbReference type="STRING" id="3821.A0A151SM70"/>
<keyword evidence="2" id="KW-1185">Reference proteome</keyword>
<dbReference type="Proteomes" id="UP000075243">
    <property type="component" value="Chromosome 11"/>
</dbReference>
<organism evidence="1 2">
    <name type="scientific">Cajanus cajan</name>
    <name type="common">Pigeon pea</name>
    <name type="synonym">Cajanus indicus</name>
    <dbReference type="NCBI Taxonomy" id="3821"/>
    <lineage>
        <taxon>Eukaryota</taxon>
        <taxon>Viridiplantae</taxon>
        <taxon>Streptophyta</taxon>
        <taxon>Embryophyta</taxon>
        <taxon>Tracheophyta</taxon>
        <taxon>Spermatophyta</taxon>
        <taxon>Magnoliopsida</taxon>
        <taxon>eudicotyledons</taxon>
        <taxon>Gunneridae</taxon>
        <taxon>Pentapetalae</taxon>
        <taxon>rosids</taxon>
        <taxon>fabids</taxon>
        <taxon>Fabales</taxon>
        <taxon>Fabaceae</taxon>
        <taxon>Papilionoideae</taxon>
        <taxon>50 kb inversion clade</taxon>
        <taxon>NPAAA clade</taxon>
        <taxon>indigoferoid/millettioid clade</taxon>
        <taxon>Phaseoleae</taxon>
        <taxon>Cajanus</taxon>
    </lineage>
</organism>
<accession>A0A151SM70</accession>
<protein>
    <submittedName>
        <fullName evidence="1">Uncharacterized protein</fullName>
    </submittedName>
</protein>
<evidence type="ECO:0000313" key="1">
    <source>
        <dbReference type="EMBL" id="KYP55934.1"/>
    </source>
</evidence>
<dbReference type="EMBL" id="CM003613">
    <property type="protein sequence ID" value="KYP55934.1"/>
    <property type="molecule type" value="Genomic_DNA"/>
</dbReference>
<sequence>MEYMNIIVITSNKPYGVSDGSNPFFDNRKVSKYNQKKGGLHSGHIQHGLTSQIFKIKHWGNLLCLTWT</sequence>
<dbReference type="Gramene" id="C.cajan_02109.t">
    <property type="protein sequence ID" value="C.cajan_02109.t.cds1"/>
    <property type="gene ID" value="C.cajan_02109"/>
</dbReference>
<evidence type="ECO:0000313" key="2">
    <source>
        <dbReference type="Proteomes" id="UP000075243"/>
    </source>
</evidence>
<proteinExistence type="predicted"/>
<dbReference type="PANTHER" id="PTHR46692">
    <property type="entry name" value="INOSINE-URIDINE PREFERRING NUCLEOSIDE HYDROLASE FAMILY PROTEIN"/>
    <property type="match status" value="1"/>
</dbReference>
<gene>
    <name evidence="1" type="ORF">KK1_002161</name>
</gene>
<reference evidence="1 2" key="1">
    <citation type="journal article" date="2012" name="Nat. Biotechnol.">
        <title>Draft genome sequence of pigeonpea (Cajanus cajan), an orphan legume crop of resource-poor farmers.</title>
        <authorList>
            <person name="Varshney R.K."/>
            <person name="Chen W."/>
            <person name="Li Y."/>
            <person name="Bharti A.K."/>
            <person name="Saxena R.K."/>
            <person name="Schlueter J.A."/>
            <person name="Donoghue M.T."/>
            <person name="Azam S."/>
            <person name="Fan G."/>
            <person name="Whaley A.M."/>
            <person name="Farmer A.D."/>
            <person name="Sheridan J."/>
            <person name="Iwata A."/>
            <person name="Tuteja R."/>
            <person name="Penmetsa R.V."/>
            <person name="Wu W."/>
            <person name="Upadhyaya H.D."/>
            <person name="Yang S.P."/>
            <person name="Shah T."/>
            <person name="Saxena K.B."/>
            <person name="Michael T."/>
            <person name="McCombie W.R."/>
            <person name="Yang B."/>
            <person name="Zhang G."/>
            <person name="Yang H."/>
            <person name="Wang J."/>
            <person name="Spillane C."/>
            <person name="Cook D.R."/>
            <person name="May G.D."/>
            <person name="Xu X."/>
            <person name="Jackson S.A."/>
        </authorList>
    </citation>
    <scope>NUCLEOTIDE SEQUENCE [LARGE SCALE GENOMIC DNA]</scope>
    <source>
        <strain evidence="2">cv. Asha</strain>
    </source>
</reference>
<dbReference type="PANTHER" id="PTHR46692:SF1">
    <property type="entry name" value="NUCLEOSIDE HYDROLASE 3-RELATED"/>
    <property type="match status" value="1"/>
</dbReference>
<dbReference type="AlphaFoldDB" id="A0A151SM70"/>
<name>A0A151SM70_CAJCA</name>